<reference evidence="3 4" key="1">
    <citation type="journal article" date="2021" name="Elife">
        <title>Chloroplast acquisition without the gene transfer in kleptoplastic sea slugs, Plakobranchus ocellatus.</title>
        <authorList>
            <person name="Maeda T."/>
            <person name="Takahashi S."/>
            <person name="Yoshida T."/>
            <person name="Shimamura S."/>
            <person name="Takaki Y."/>
            <person name="Nagai Y."/>
            <person name="Toyoda A."/>
            <person name="Suzuki Y."/>
            <person name="Arimoto A."/>
            <person name="Ishii H."/>
            <person name="Satoh N."/>
            <person name="Nishiyama T."/>
            <person name="Hasebe M."/>
            <person name="Maruyama T."/>
            <person name="Minagawa J."/>
            <person name="Obokata J."/>
            <person name="Shigenobu S."/>
        </authorList>
    </citation>
    <scope>NUCLEOTIDE SEQUENCE [LARGE SCALE GENOMIC DNA]</scope>
</reference>
<dbReference type="PANTHER" id="PTHR46167">
    <property type="entry name" value="N-LYSINE METHYLTRANSFERASE KMT5A"/>
    <property type="match status" value="1"/>
</dbReference>
<feature type="region of interest" description="Disordered" evidence="1">
    <location>
        <begin position="179"/>
        <end position="200"/>
    </location>
</feature>
<gene>
    <name evidence="3" type="ORF">ElyMa_005334000</name>
</gene>
<dbReference type="InterPro" id="IPR051760">
    <property type="entry name" value="KMT5A"/>
</dbReference>
<dbReference type="PROSITE" id="PS50280">
    <property type="entry name" value="SET"/>
    <property type="match status" value="1"/>
</dbReference>
<feature type="compositionally biased region" description="Low complexity" evidence="1">
    <location>
        <begin position="553"/>
        <end position="566"/>
    </location>
</feature>
<feature type="compositionally biased region" description="Polar residues" evidence="1">
    <location>
        <begin position="695"/>
        <end position="716"/>
    </location>
</feature>
<sequence length="939" mass="105052">MSKLKKKGRIAKAPLTRIEILTQGLMQDPQDVKANFTIKEDEKGRGVYLKIPELPKGSFVLEYEGDIITHQEIEWREKLYASNGEGCFILEFRYNDKRMAIDATRNFNSYTRLLNHSREPNIKFHSPIVVDFTEPIKPRIAAYALRDIKRGEEIVFDYGVNDRSIPWLKNRKIGYADVSDDEYDDEDDNASKDSEGSSSEGGYLCLRYTAARASRLEGDDAKPAFNYKEYSRSGSSSSDVSSMSGRRKKYEWAPNSLTVPSSDQSTSTNTPQSSVHWGARACRWEFKRVSKRNFEISLSSIPLPQKILKCLEPKPKSKKADCVDSVIYLSDASSPSQESTSRSDPKEFHSIPEVSSQTKVLDWQKNLCTDDNNLNIKIVDVQSLCDSPEHAPSSEPSYQMSDGIMLEAVVSLERLEDVAYLEKSKSPTYSVSAHPASSSSFVEASSGLPFLFPLPQEQQHCGSVHKLSQSETLHHLPPTMLTTQQTPEITQDISSYNANAQHKSNSLPSNTLQNHDLSTSSKGSSFAEVPKPALKPESPVIISDSEDQHPCDLSLSKGKGKSQSKLQESALYFAPRKPNTSVSDKFPAHVQLPSKASTSGNLFHSSPNNFLVNQVQTKQEYLVQSQKNHVLRQSQTDRHHQISPLNHNTSNPSQKCPRNPHSFQTGSHQLDHQSSSQQPQVRKLGQRKDKPPGEQSHTTRQQYSHTNTMNRTNNVTHRNKNLDRNKQTLNNRALHADQCDSLVISDEEDTSLQKKGNSVNSTEQNVLVLSSGDESDVEEAPPTAAQSYVSTSRNNVLKPATKFEAVGNSLNAPIHPSVADSECELIHVDHLKPSTPRQVAVIQPFKSVLIDNNASESSNALTCEEKDHLGKIFDRRSLSKNVSKEDINDKIYKHWHFFQTILERGVSIEQIRAAVKHTCLDKHNRSMRKATGSSKSTDI</sequence>
<dbReference type="EMBL" id="BMAT01010610">
    <property type="protein sequence ID" value="GFS28085.1"/>
    <property type="molecule type" value="Genomic_DNA"/>
</dbReference>
<dbReference type="Pfam" id="PF00856">
    <property type="entry name" value="SET"/>
    <property type="match status" value="1"/>
</dbReference>
<feature type="compositionally biased region" description="Acidic residues" evidence="1">
    <location>
        <begin position="179"/>
        <end position="188"/>
    </location>
</feature>
<feature type="compositionally biased region" description="Polar residues" evidence="1">
    <location>
        <begin position="643"/>
        <end position="666"/>
    </location>
</feature>
<feature type="compositionally biased region" description="Basic and acidic residues" evidence="1">
    <location>
        <begin position="341"/>
        <end position="350"/>
    </location>
</feature>
<feature type="compositionally biased region" description="Polar residues" evidence="1">
    <location>
        <begin position="500"/>
        <end position="524"/>
    </location>
</feature>
<dbReference type="SUPFAM" id="SSF82199">
    <property type="entry name" value="SET domain"/>
    <property type="match status" value="1"/>
</dbReference>
<dbReference type="InterPro" id="IPR001214">
    <property type="entry name" value="SET_dom"/>
</dbReference>
<dbReference type="Proteomes" id="UP000762676">
    <property type="component" value="Unassembled WGS sequence"/>
</dbReference>
<dbReference type="GO" id="GO:0005634">
    <property type="term" value="C:nucleus"/>
    <property type="evidence" value="ECO:0007669"/>
    <property type="project" value="TreeGrafter"/>
</dbReference>
<feature type="region of interest" description="Disordered" evidence="1">
    <location>
        <begin position="627"/>
        <end position="720"/>
    </location>
</feature>
<dbReference type="GO" id="GO:0005700">
    <property type="term" value="C:polytene chromosome"/>
    <property type="evidence" value="ECO:0007669"/>
    <property type="project" value="TreeGrafter"/>
</dbReference>
<evidence type="ECO:0000256" key="1">
    <source>
        <dbReference type="SAM" id="MobiDB-lite"/>
    </source>
</evidence>
<feature type="compositionally biased region" description="Polar residues" evidence="1">
    <location>
        <begin position="255"/>
        <end position="274"/>
    </location>
</feature>
<dbReference type="Gene3D" id="2.170.270.10">
    <property type="entry name" value="SET domain"/>
    <property type="match status" value="1"/>
</dbReference>
<proteinExistence type="predicted"/>
<organism evidence="3 4">
    <name type="scientific">Elysia marginata</name>
    <dbReference type="NCBI Taxonomy" id="1093978"/>
    <lineage>
        <taxon>Eukaryota</taxon>
        <taxon>Metazoa</taxon>
        <taxon>Spiralia</taxon>
        <taxon>Lophotrochozoa</taxon>
        <taxon>Mollusca</taxon>
        <taxon>Gastropoda</taxon>
        <taxon>Heterobranchia</taxon>
        <taxon>Euthyneura</taxon>
        <taxon>Panpulmonata</taxon>
        <taxon>Sacoglossa</taxon>
        <taxon>Placobranchoidea</taxon>
        <taxon>Plakobranchidae</taxon>
        <taxon>Elysia</taxon>
    </lineage>
</organism>
<feature type="region of interest" description="Disordered" evidence="1">
    <location>
        <begin position="333"/>
        <end position="353"/>
    </location>
</feature>
<dbReference type="SMART" id="SM00317">
    <property type="entry name" value="SET"/>
    <property type="match status" value="1"/>
</dbReference>
<keyword evidence="4" id="KW-1185">Reference proteome</keyword>
<dbReference type="AlphaFoldDB" id="A0AAV4K266"/>
<evidence type="ECO:0000259" key="2">
    <source>
        <dbReference type="PROSITE" id="PS50280"/>
    </source>
</evidence>
<comment type="caution">
    <text evidence="3">The sequence shown here is derived from an EMBL/GenBank/DDBJ whole genome shotgun (WGS) entry which is preliminary data.</text>
</comment>
<feature type="compositionally biased region" description="Low complexity" evidence="1">
    <location>
        <begin position="232"/>
        <end position="244"/>
    </location>
</feature>
<name>A0AAV4K266_9GAST</name>
<evidence type="ECO:0000313" key="4">
    <source>
        <dbReference type="Proteomes" id="UP000762676"/>
    </source>
</evidence>
<dbReference type="GO" id="GO:0006357">
    <property type="term" value="P:regulation of transcription by RNA polymerase II"/>
    <property type="evidence" value="ECO:0007669"/>
    <property type="project" value="TreeGrafter"/>
</dbReference>
<feature type="region of interest" description="Disordered" evidence="1">
    <location>
        <begin position="227"/>
        <end position="274"/>
    </location>
</feature>
<dbReference type="GO" id="GO:0043516">
    <property type="term" value="P:regulation of DNA damage response, signal transduction by p53 class mediator"/>
    <property type="evidence" value="ECO:0007669"/>
    <property type="project" value="TreeGrafter"/>
</dbReference>
<protein>
    <submittedName>
        <fullName evidence="3">Histone-lysine N-methyltransferase</fullName>
    </submittedName>
</protein>
<feature type="domain" description="SET" evidence="2">
    <location>
        <begin position="30"/>
        <end position="159"/>
    </location>
</feature>
<dbReference type="GO" id="GO:0042799">
    <property type="term" value="F:histone H4K20 methyltransferase activity"/>
    <property type="evidence" value="ECO:0007669"/>
    <property type="project" value="TreeGrafter"/>
</dbReference>
<dbReference type="PANTHER" id="PTHR46167:SF1">
    <property type="entry name" value="N-LYSINE METHYLTRANSFERASE KMT5A"/>
    <property type="match status" value="1"/>
</dbReference>
<feature type="region of interest" description="Disordered" evidence="1">
    <location>
        <begin position="500"/>
        <end position="566"/>
    </location>
</feature>
<accession>A0AAV4K266</accession>
<dbReference type="InterPro" id="IPR046341">
    <property type="entry name" value="SET_dom_sf"/>
</dbReference>
<evidence type="ECO:0000313" key="3">
    <source>
        <dbReference type="EMBL" id="GFS28085.1"/>
    </source>
</evidence>